<dbReference type="EMBL" id="BAABJY010000002">
    <property type="protein sequence ID" value="GAA4866880.1"/>
    <property type="molecule type" value="Genomic_DNA"/>
</dbReference>
<keyword evidence="2" id="KW-0223">Dioxygenase</keyword>
<protein>
    <recommendedName>
        <fullName evidence="4">Aspartyl/asparaginy/proline hydroxylase domain-containing protein</fullName>
    </recommendedName>
</protein>
<dbReference type="InterPro" id="IPR007803">
    <property type="entry name" value="Asp/Arg/Pro-Hydrxlase"/>
</dbReference>
<sequence length="305" mass="33404">MDPDSTQFLDAISAAGSVEEIELACQRLSLDRLAAAPPSGRDAFRAGLAVRLHAHLSGKFPHPGFRRWVDSYFGCSRETFRSPLQQPNYIYYPALPPVPWIPVQDHPGLPPLIPALPEVAEEISGFLADDRAFAPYVSAEAARDARWRELAANPAWSSLHLIKGGVRDEAMLSALPRTRAFLAAAPLAEFPPHAPECFISRLMPGVRLPPHFGVSNIKLTVHVPIELPPAGCSITVAGVTRGWRQGEMLVFDDSFEHSAQNLSRQSRTVLIFDAWHPGLGGEEREALAYSIRALDLMNGILARIA</sequence>
<evidence type="ECO:0000256" key="1">
    <source>
        <dbReference type="ARBA" id="ARBA00007730"/>
    </source>
</evidence>
<organism evidence="5 6">
    <name type="scientific">Luteimonas vadosa</name>
    <dbReference type="NCBI Taxonomy" id="1165507"/>
    <lineage>
        <taxon>Bacteria</taxon>
        <taxon>Pseudomonadati</taxon>
        <taxon>Pseudomonadota</taxon>
        <taxon>Gammaproteobacteria</taxon>
        <taxon>Lysobacterales</taxon>
        <taxon>Lysobacteraceae</taxon>
        <taxon>Luteimonas</taxon>
    </lineage>
</organism>
<evidence type="ECO:0000313" key="5">
    <source>
        <dbReference type="EMBL" id="GAA4866880.1"/>
    </source>
</evidence>
<evidence type="ECO:0000259" key="4">
    <source>
        <dbReference type="Pfam" id="PF05118"/>
    </source>
</evidence>
<gene>
    <name evidence="5" type="ORF">GCM10023332_18920</name>
</gene>
<reference evidence="6" key="1">
    <citation type="journal article" date="2019" name="Int. J. Syst. Evol. Microbiol.">
        <title>The Global Catalogue of Microorganisms (GCM) 10K type strain sequencing project: providing services to taxonomists for standard genome sequencing and annotation.</title>
        <authorList>
            <consortium name="The Broad Institute Genomics Platform"/>
            <consortium name="The Broad Institute Genome Sequencing Center for Infectious Disease"/>
            <person name="Wu L."/>
            <person name="Ma J."/>
        </authorList>
    </citation>
    <scope>NUCLEOTIDE SEQUENCE [LARGE SCALE GENOMIC DNA]</scope>
    <source>
        <strain evidence="6">JCM 18392</strain>
    </source>
</reference>
<feature type="domain" description="Aspartyl/asparaginy/proline hydroxylase" evidence="4">
    <location>
        <begin position="118"/>
        <end position="277"/>
    </location>
</feature>
<comment type="caution">
    <text evidence="5">The sequence shown here is derived from an EMBL/GenBank/DDBJ whole genome shotgun (WGS) entry which is preliminary data.</text>
</comment>
<dbReference type="SUPFAM" id="SSF51197">
    <property type="entry name" value="Clavaminate synthase-like"/>
    <property type="match status" value="1"/>
</dbReference>
<dbReference type="PANTHER" id="PTHR46332">
    <property type="entry name" value="ASPARTATE BETA-HYDROXYLASE DOMAIN-CONTAINING PROTEIN 2"/>
    <property type="match status" value="1"/>
</dbReference>
<name>A0ABP9E5W2_9GAMM</name>
<dbReference type="Proteomes" id="UP001501323">
    <property type="component" value="Unassembled WGS sequence"/>
</dbReference>
<keyword evidence="6" id="KW-1185">Reference proteome</keyword>
<dbReference type="InterPro" id="IPR027443">
    <property type="entry name" value="IPNS-like_sf"/>
</dbReference>
<dbReference type="Gene3D" id="2.60.120.330">
    <property type="entry name" value="B-lactam Antibiotic, Isopenicillin N Synthase, Chain"/>
    <property type="match status" value="1"/>
</dbReference>
<comment type="similarity">
    <text evidence="1">Belongs to the aspartyl/asparaginyl beta-hydroxylase family.</text>
</comment>
<dbReference type="Pfam" id="PF05118">
    <property type="entry name" value="Asp_Arg_Hydrox"/>
    <property type="match status" value="1"/>
</dbReference>
<dbReference type="RefSeq" id="WP_345295240.1">
    <property type="nucleotide sequence ID" value="NZ_BAABJY010000002.1"/>
</dbReference>
<evidence type="ECO:0000313" key="6">
    <source>
        <dbReference type="Proteomes" id="UP001501323"/>
    </source>
</evidence>
<evidence type="ECO:0000256" key="2">
    <source>
        <dbReference type="ARBA" id="ARBA00022964"/>
    </source>
</evidence>
<dbReference type="InterPro" id="IPR051821">
    <property type="entry name" value="Asp/Asn_beta-hydroxylase"/>
</dbReference>
<dbReference type="PANTHER" id="PTHR46332:SF5">
    <property type="entry name" value="ASPARTATE BETA-HYDROXYLASE DOMAIN CONTAINING 2"/>
    <property type="match status" value="1"/>
</dbReference>
<accession>A0ABP9E5W2</accession>
<evidence type="ECO:0000256" key="3">
    <source>
        <dbReference type="ARBA" id="ARBA00023002"/>
    </source>
</evidence>
<proteinExistence type="inferred from homology"/>
<keyword evidence="3" id="KW-0560">Oxidoreductase</keyword>